<feature type="transmembrane region" description="Helical" evidence="6">
    <location>
        <begin position="7"/>
        <end position="27"/>
    </location>
</feature>
<feature type="transmembrane region" description="Helical" evidence="6">
    <location>
        <begin position="127"/>
        <end position="153"/>
    </location>
</feature>
<proteinExistence type="predicted"/>
<evidence type="ECO:0000313" key="7">
    <source>
        <dbReference type="EMBL" id="ROT73732.1"/>
    </source>
</evidence>
<keyword evidence="4 6" id="KW-0472">Membrane</keyword>
<gene>
    <name evidence="7" type="ORF">C7M84_007810</name>
</gene>
<dbReference type="GO" id="GO:0016020">
    <property type="term" value="C:membrane"/>
    <property type="evidence" value="ECO:0007669"/>
    <property type="project" value="UniProtKB-SubCell"/>
</dbReference>
<feature type="transmembrane region" description="Helical" evidence="6">
    <location>
        <begin position="293"/>
        <end position="315"/>
    </location>
</feature>
<protein>
    <recommendedName>
        <fullName evidence="9">Proton-coupled folate transporter</fullName>
    </recommendedName>
</protein>
<sequence>MAIGYKITVEPVLFLYMLAVFMLYPALQDLIYTKVCLQDFAKRICHDLYNPENREALDLVQTGSSHWVLGSTLMLALPSIVTAQFLGSWSDTYGRKIPMLLPPVGAMFASLLYIIMSVHLYQTPVSLVLLASFLTGLCGGFTSCILTCMSYVAQVSSFRTRTVRVGILESMIFMGGTIGPLLGGWVQEAGGRPATFTVIMACHAAIVIYIILCVRNIPPRHPPQGYWVRDGCGCQHLRESASTVIRERQENRRSYIVLLLASATVVMICTAGELDISYLFVKDKPIEWAFEKYTWYFSLKYGLGAVALLGILPLCSKVPDTILALVGLVSKACGLVVLAIAWEDTAVFVGAAVSMLSTWSMPTLRAAMSKLVEPNEQGKLFACVALLENACTLVASGVFNSIYPATRHIFRGFTFLMAATFLILPIVIISVLHKALRQFSKYDSVELAEEAREEFEDADSDRNVSPTAQGEDISPGQEDGSGVRYDENTQEQNSGMNNSEIVTVAAGSESA</sequence>
<dbReference type="OrthoDB" id="419734at2759"/>
<dbReference type="PANTHER" id="PTHR23507:SF1">
    <property type="entry name" value="FI18259P1-RELATED"/>
    <property type="match status" value="1"/>
</dbReference>
<feature type="transmembrane region" description="Helical" evidence="6">
    <location>
        <begin position="99"/>
        <end position="121"/>
    </location>
</feature>
<dbReference type="Pfam" id="PF07690">
    <property type="entry name" value="MFS_1"/>
    <property type="match status" value="1"/>
</dbReference>
<dbReference type="GO" id="GO:0022857">
    <property type="term" value="F:transmembrane transporter activity"/>
    <property type="evidence" value="ECO:0007669"/>
    <property type="project" value="InterPro"/>
</dbReference>
<dbReference type="AlphaFoldDB" id="A0A3R7P2M8"/>
<dbReference type="Proteomes" id="UP000283509">
    <property type="component" value="Unassembled WGS sequence"/>
</dbReference>
<feature type="transmembrane region" description="Helical" evidence="6">
    <location>
        <begin position="67"/>
        <end position="87"/>
    </location>
</feature>
<feature type="transmembrane region" description="Helical" evidence="6">
    <location>
        <begin position="255"/>
        <end position="281"/>
    </location>
</feature>
<dbReference type="SUPFAM" id="SSF103473">
    <property type="entry name" value="MFS general substrate transporter"/>
    <property type="match status" value="1"/>
</dbReference>
<evidence type="ECO:0000256" key="1">
    <source>
        <dbReference type="ARBA" id="ARBA00004141"/>
    </source>
</evidence>
<keyword evidence="3 6" id="KW-1133">Transmembrane helix</keyword>
<evidence type="ECO:0000256" key="2">
    <source>
        <dbReference type="ARBA" id="ARBA00022692"/>
    </source>
</evidence>
<keyword evidence="8" id="KW-1185">Reference proteome</keyword>
<dbReference type="EMBL" id="QCYY01001998">
    <property type="protein sequence ID" value="ROT73732.1"/>
    <property type="molecule type" value="Genomic_DNA"/>
</dbReference>
<feature type="region of interest" description="Disordered" evidence="5">
    <location>
        <begin position="452"/>
        <end position="511"/>
    </location>
</feature>
<dbReference type="Gene3D" id="1.20.1250.20">
    <property type="entry name" value="MFS general substrate transporter like domains"/>
    <property type="match status" value="1"/>
</dbReference>
<evidence type="ECO:0000256" key="3">
    <source>
        <dbReference type="ARBA" id="ARBA00022989"/>
    </source>
</evidence>
<evidence type="ECO:0000256" key="5">
    <source>
        <dbReference type="SAM" id="MobiDB-lite"/>
    </source>
</evidence>
<feature type="transmembrane region" description="Helical" evidence="6">
    <location>
        <begin position="165"/>
        <end position="182"/>
    </location>
</feature>
<reference evidence="7 8" key="2">
    <citation type="submission" date="2019-01" db="EMBL/GenBank/DDBJ databases">
        <title>The decoding of complex shrimp genome reveals the adaptation for benthos swimmer, frequently molting mechanism and breeding impact on genome.</title>
        <authorList>
            <person name="Sun Y."/>
            <person name="Gao Y."/>
            <person name="Yu Y."/>
        </authorList>
    </citation>
    <scope>NUCLEOTIDE SEQUENCE [LARGE SCALE GENOMIC DNA]</scope>
    <source>
        <tissue evidence="7">Muscle</tissue>
    </source>
</reference>
<comment type="caution">
    <text evidence="7">The sequence shown here is derived from an EMBL/GenBank/DDBJ whole genome shotgun (WGS) entry which is preliminary data.</text>
</comment>
<organism evidence="7 8">
    <name type="scientific">Penaeus vannamei</name>
    <name type="common">Whiteleg shrimp</name>
    <name type="synonym">Litopenaeus vannamei</name>
    <dbReference type="NCBI Taxonomy" id="6689"/>
    <lineage>
        <taxon>Eukaryota</taxon>
        <taxon>Metazoa</taxon>
        <taxon>Ecdysozoa</taxon>
        <taxon>Arthropoda</taxon>
        <taxon>Crustacea</taxon>
        <taxon>Multicrustacea</taxon>
        <taxon>Malacostraca</taxon>
        <taxon>Eumalacostraca</taxon>
        <taxon>Eucarida</taxon>
        <taxon>Decapoda</taxon>
        <taxon>Dendrobranchiata</taxon>
        <taxon>Penaeoidea</taxon>
        <taxon>Penaeidae</taxon>
        <taxon>Penaeus</taxon>
    </lineage>
</organism>
<dbReference type="InterPro" id="IPR011701">
    <property type="entry name" value="MFS"/>
</dbReference>
<feature type="transmembrane region" description="Helical" evidence="6">
    <location>
        <begin position="194"/>
        <end position="214"/>
    </location>
</feature>
<feature type="transmembrane region" description="Helical" evidence="6">
    <location>
        <begin position="348"/>
        <end position="368"/>
    </location>
</feature>
<comment type="subcellular location">
    <subcellularLocation>
        <location evidence="1">Membrane</location>
        <topology evidence="1">Multi-pass membrane protein</topology>
    </subcellularLocation>
</comment>
<evidence type="ECO:0008006" key="9">
    <source>
        <dbReference type="Google" id="ProtNLM"/>
    </source>
</evidence>
<dbReference type="PANTHER" id="PTHR23507">
    <property type="entry name" value="ZGC:174356"/>
    <property type="match status" value="1"/>
</dbReference>
<dbReference type="InterPro" id="IPR036259">
    <property type="entry name" value="MFS_trans_sf"/>
</dbReference>
<feature type="transmembrane region" description="Helical" evidence="6">
    <location>
        <begin position="322"/>
        <end position="342"/>
    </location>
</feature>
<feature type="transmembrane region" description="Helical" evidence="6">
    <location>
        <begin position="380"/>
        <end position="403"/>
    </location>
</feature>
<reference evidence="7 8" key="1">
    <citation type="submission" date="2018-04" db="EMBL/GenBank/DDBJ databases">
        <authorList>
            <person name="Zhang X."/>
            <person name="Yuan J."/>
            <person name="Li F."/>
            <person name="Xiang J."/>
        </authorList>
    </citation>
    <scope>NUCLEOTIDE SEQUENCE [LARGE SCALE GENOMIC DNA]</scope>
    <source>
        <tissue evidence="7">Muscle</tissue>
    </source>
</reference>
<feature type="compositionally biased region" description="Polar residues" evidence="5">
    <location>
        <begin position="490"/>
        <end position="501"/>
    </location>
</feature>
<evidence type="ECO:0000256" key="6">
    <source>
        <dbReference type="SAM" id="Phobius"/>
    </source>
</evidence>
<evidence type="ECO:0000313" key="8">
    <source>
        <dbReference type="Proteomes" id="UP000283509"/>
    </source>
</evidence>
<evidence type="ECO:0000256" key="4">
    <source>
        <dbReference type="ARBA" id="ARBA00023136"/>
    </source>
</evidence>
<keyword evidence="2 6" id="KW-0812">Transmembrane</keyword>
<accession>A0A3R7P2M8</accession>
<name>A0A3R7P2M8_PENVA</name>
<feature type="transmembrane region" description="Helical" evidence="6">
    <location>
        <begin position="409"/>
        <end position="432"/>
    </location>
</feature>